<dbReference type="Proteomes" id="UP000885672">
    <property type="component" value="Unassembled WGS sequence"/>
</dbReference>
<dbReference type="CDD" id="cd20736">
    <property type="entry name" value="PoNe_Nuclease"/>
    <property type="match status" value="1"/>
</dbReference>
<dbReference type="Pfam" id="PF02021">
    <property type="entry name" value="UPF0102"/>
    <property type="match status" value="1"/>
</dbReference>
<dbReference type="InterPro" id="IPR003509">
    <property type="entry name" value="UPF0102_YraN-like"/>
</dbReference>
<dbReference type="Gene3D" id="3.40.1350.10">
    <property type="match status" value="1"/>
</dbReference>
<comment type="similarity">
    <text evidence="1 2">Belongs to the UPF0102 family.</text>
</comment>
<dbReference type="NCBIfam" id="NF009150">
    <property type="entry name" value="PRK12497.1-3"/>
    <property type="match status" value="1"/>
</dbReference>
<name>A0A7V0T6T0_UNCW3</name>
<accession>A0A7V0T6T0</accession>
<organism evidence="3">
    <name type="scientific">candidate division WOR-3 bacterium</name>
    <dbReference type="NCBI Taxonomy" id="2052148"/>
    <lineage>
        <taxon>Bacteria</taxon>
        <taxon>Bacteria division WOR-3</taxon>
    </lineage>
</organism>
<dbReference type="GO" id="GO:0003676">
    <property type="term" value="F:nucleic acid binding"/>
    <property type="evidence" value="ECO:0007669"/>
    <property type="project" value="InterPro"/>
</dbReference>
<evidence type="ECO:0000256" key="2">
    <source>
        <dbReference type="HAMAP-Rule" id="MF_00048"/>
    </source>
</evidence>
<evidence type="ECO:0000313" key="3">
    <source>
        <dbReference type="EMBL" id="HDR00245.1"/>
    </source>
</evidence>
<reference evidence="3" key="1">
    <citation type="journal article" date="2020" name="mSystems">
        <title>Genome- and Community-Level Interaction Insights into Carbon Utilization and Element Cycling Functions of Hydrothermarchaeota in Hydrothermal Sediment.</title>
        <authorList>
            <person name="Zhou Z."/>
            <person name="Liu Y."/>
            <person name="Xu W."/>
            <person name="Pan J."/>
            <person name="Luo Z.H."/>
            <person name="Li M."/>
        </authorList>
    </citation>
    <scope>NUCLEOTIDE SEQUENCE [LARGE SCALE GENOMIC DNA]</scope>
    <source>
        <strain evidence="3">SpSt-1182</strain>
    </source>
</reference>
<dbReference type="EMBL" id="DSBX01000315">
    <property type="protein sequence ID" value="HDR00245.1"/>
    <property type="molecule type" value="Genomic_DNA"/>
</dbReference>
<sequence>MTDQAPDRRAEVGREGERRACEHMRRRGFRILETNHRSRLGEIDIICRDGTTVVFAEVKTRTSGLFGTPAEAVTPRKQAKLRTLARAYLNARGLDDVEVRFDVLAVRLDTDPPSIEHIEGAF</sequence>
<dbReference type="AlphaFoldDB" id="A0A7V0T6T0"/>
<dbReference type="HAMAP" id="MF_00048">
    <property type="entry name" value="UPF0102"/>
    <property type="match status" value="1"/>
</dbReference>
<dbReference type="PANTHER" id="PTHR34039:SF1">
    <property type="entry name" value="UPF0102 PROTEIN YRAN"/>
    <property type="match status" value="1"/>
</dbReference>
<dbReference type="PANTHER" id="PTHR34039">
    <property type="entry name" value="UPF0102 PROTEIN YRAN"/>
    <property type="match status" value="1"/>
</dbReference>
<dbReference type="InterPro" id="IPR011856">
    <property type="entry name" value="tRNA_endonuc-like_dom_sf"/>
</dbReference>
<dbReference type="InterPro" id="IPR011335">
    <property type="entry name" value="Restrct_endonuc-II-like"/>
</dbReference>
<proteinExistence type="inferred from homology"/>
<evidence type="ECO:0000256" key="1">
    <source>
        <dbReference type="ARBA" id="ARBA00006738"/>
    </source>
</evidence>
<dbReference type="NCBIfam" id="TIGR00252">
    <property type="entry name" value="YraN family protein"/>
    <property type="match status" value="1"/>
</dbReference>
<protein>
    <recommendedName>
        <fullName evidence="2">UPF0102 protein ENN51_08200</fullName>
    </recommendedName>
</protein>
<dbReference type="NCBIfam" id="NF009154">
    <property type="entry name" value="PRK12497.3-3"/>
    <property type="match status" value="1"/>
</dbReference>
<comment type="caution">
    <text evidence="3">The sequence shown here is derived from an EMBL/GenBank/DDBJ whole genome shotgun (WGS) entry which is preliminary data.</text>
</comment>
<gene>
    <name evidence="3" type="ORF">ENN51_08200</name>
</gene>
<dbReference type="SUPFAM" id="SSF52980">
    <property type="entry name" value="Restriction endonuclease-like"/>
    <property type="match status" value="1"/>
</dbReference>